<dbReference type="EMBL" id="FNDU01000001">
    <property type="protein sequence ID" value="SDH34766.1"/>
    <property type="molecule type" value="Genomic_DNA"/>
</dbReference>
<keyword evidence="1" id="KW-0812">Transmembrane</keyword>
<dbReference type="Proteomes" id="UP000199017">
    <property type="component" value="Unassembled WGS sequence"/>
</dbReference>
<evidence type="ECO:0000256" key="1">
    <source>
        <dbReference type="SAM" id="Phobius"/>
    </source>
</evidence>
<feature type="transmembrane region" description="Helical" evidence="1">
    <location>
        <begin position="12"/>
        <end position="30"/>
    </location>
</feature>
<dbReference type="STRING" id="930129.SAMN05216352_10130"/>
<name>A0A1G8BNK2_9BACI</name>
<evidence type="ECO:0000313" key="3">
    <source>
        <dbReference type="Proteomes" id="UP000199017"/>
    </source>
</evidence>
<feature type="transmembrane region" description="Helical" evidence="1">
    <location>
        <begin position="231"/>
        <end position="254"/>
    </location>
</feature>
<gene>
    <name evidence="2" type="ORF">SAMN05216352_10130</name>
</gene>
<reference evidence="2 3" key="1">
    <citation type="submission" date="2016-10" db="EMBL/GenBank/DDBJ databases">
        <authorList>
            <person name="de Groot N.N."/>
        </authorList>
    </citation>
    <scope>NUCLEOTIDE SEQUENCE [LARGE SCALE GENOMIC DNA]</scope>
    <source>
        <strain evidence="3">P4B,CCM 7963,CECT 7998,DSM 25260,IBRC-M 10614,KCTC 13821</strain>
    </source>
</reference>
<keyword evidence="3" id="KW-1185">Reference proteome</keyword>
<feature type="transmembrane region" description="Helical" evidence="1">
    <location>
        <begin position="97"/>
        <end position="114"/>
    </location>
</feature>
<dbReference type="RefSeq" id="WP_091579242.1">
    <property type="nucleotide sequence ID" value="NZ_FNDU01000001.1"/>
</dbReference>
<feature type="transmembrane region" description="Helical" evidence="1">
    <location>
        <begin position="203"/>
        <end position="219"/>
    </location>
</feature>
<feature type="transmembrane region" description="Helical" evidence="1">
    <location>
        <begin position="36"/>
        <end position="56"/>
    </location>
</feature>
<protein>
    <recommendedName>
        <fullName evidence="4">PAP2 superfamily protein</fullName>
    </recommendedName>
</protein>
<organism evidence="2 3">
    <name type="scientific">Alteribacillus bidgolensis</name>
    <dbReference type="NCBI Taxonomy" id="930129"/>
    <lineage>
        <taxon>Bacteria</taxon>
        <taxon>Bacillati</taxon>
        <taxon>Bacillota</taxon>
        <taxon>Bacilli</taxon>
        <taxon>Bacillales</taxon>
        <taxon>Bacillaceae</taxon>
        <taxon>Alteribacillus</taxon>
    </lineage>
</organism>
<feature type="transmembrane region" description="Helical" evidence="1">
    <location>
        <begin position="120"/>
        <end position="138"/>
    </location>
</feature>
<accession>A0A1G8BNK2</accession>
<evidence type="ECO:0008006" key="4">
    <source>
        <dbReference type="Google" id="ProtNLM"/>
    </source>
</evidence>
<dbReference type="AlphaFoldDB" id="A0A1G8BNK2"/>
<keyword evidence="1" id="KW-1133">Transmembrane helix</keyword>
<sequence length="266" mass="29758">MFMDWMANTAALLINDWFYLTIIALVFWTIDKNIGFNLLVIFSISVYINGFLQFTIPSAETSELSSGSFEFIFPPKEVQLASAFWGFLIPEISDRRYTALACSIIFFTSFVSLLYGERSIQDIIVAILLGIFVVYIVYRSMDWIGSVPEPIIFSFSLVLPSSLLLLFPEGAHYAGLLLGGGVGYSFELIKNRMIFSKHLWKKAAAAATGLVGLLLIVYLESLLSQTTLLQFLHTAFIGLWITLLLPMLSIKLGLHEQAGSIRNNNL</sequence>
<evidence type="ECO:0000313" key="2">
    <source>
        <dbReference type="EMBL" id="SDH34766.1"/>
    </source>
</evidence>
<proteinExistence type="predicted"/>
<dbReference type="OrthoDB" id="2839959at2"/>
<keyword evidence="1" id="KW-0472">Membrane</keyword>